<comment type="function">
    <text evidence="2">Antitoxin component of a type II toxin-antitoxin (TA) system.</text>
</comment>
<protein>
    <recommendedName>
        <fullName evidence="2">Antitoxin</fullName>
    </recommendedName>
</protein>
<dbReference type="InterPro" id="IPR006442">
    <property type="entry name" value="Antitoxin_Phd/YefM"/>
</dbReference>
<sequence length="81" mass="8924">MDVVNMHDAKTHLSRLVSRVAAGETVVIARAGVPVARLVPIEPEGRGRHQRVGFLEGQSSVPDDFNEWASDEMSRLFDGRP</sequence>
<evidence type="ECO:0000313" key="3">
    <source>
        <dbReference type="EMBL" id="RWZ67744.1"/>
    </source>
</evidence>
<evidence type="ECO:0000256" key="1">
    <source>
        <dbReference type="ARBA" id="ARBA00009981"/>
    </source>
</evidence>
<reference evidence="3 4" key="1">
    <citation type="submission" date="2018-12" db="EMBL/GenBank/DDBJ databases">
        <authorList>
            <person name="Li F."/>
        </authorList>
    </citation>
    <scope>NUCLEOTIDE SEQUENCE [LARGE SCALE GENOMIC DNA]</scope>
    <source>
        <strain evidence="3 4">8H24J-4-2</strain>
    </source>
</reference>
<dbReference type="SUPFAM" id="SSF143120">
    <property type="entry name" value="YefM-like"/>
    <property type="match status" value="1"/>
</dbReference>
<proteinExistence type="inferred from homology"/>
<organism evidence="3 4">
    <name type="scientific">Labedella populi</name>
    <dbReference type="NCBI Taxonomy" id="2498850"/>
    <lineage>
        <taxon>Bacteria</taxon>
        <taxon>Bacillati</taxon>
        <taxon>Actinomycetota</taxon>
        <taxon>Actinomycetes</taxon>
        <taxon>Micrococcales</taxon>
        <taxon>Microbacteriaceae</taxon>
        <taxon>Labedella</taxon>
    </lineage>
</organism>
<dbReference type="RefSeq" id="WP_128496851.1">
    <property type="nucleotide sequence ID" value="NZ_RZNC01000001.1"/>
</dbReference>
<dbReference type="EMBL" id="RZNC01000001">
    <property type="protein sequence ID" value="RWZ67744.1"/>
    <property type="molecule type" value="Genomic_DNA"/>
</dbReference>
<dbReference type="InterPro" id="IPR051416">
    <property type="entry name" value="phD-YefM_TA_antitoxins"/>
</dbReference>
<dbReference type="Gene3D" id="3.40.1620.10">
    <property type="entry name" value="YefM-like domain"/>
    <property type="match status" value="1"/>
</dbReference>
<accession>A0A444QDX7</accession>
<evidence type="ECO:0000256" key="2">
    <source>
        <dbReference type="RuleBase" id="RU362080"/>
    </source>
</evidence>
<comment type="caution">
    <text evidence="3">The sequence shown here is derived from an EMBL/GenBank/DDBJ whole genome shotgun (WGS) entry which is preliminary data.</text>
</comment>
<gene>
    <name evidence="3" type="ORF">ELQ92_00245</name>
</gene>
<name>A0A444QDX7_9MICO</name>
<dbReference type="Pfam" id="PF02604">
    <property type="entry name" value="PhdYeFM_antitox"/>
    <property type="match status" value="1"/>
</dbReference>
<comment type="similarity">
    <text evidence="1 2">Belongs to the phD/YefM antitoxin family.</text>
</comment>
<dbReference type="Proteomes" id="UP000288603">
    <property type="component" value="Unassembled WGS sequence"/>
</dbReference>
<keyword evidence="4" id="KW-1185">Reference proteome</keyword>
<dbReference type="NCBIfam" id="TIGR01552">
    <property type="entry name" value="phd_fam"/>
    <property type="match status" value="1"/>
</dbReference>
<dbReference type="InterPro" id="IPR036165">
    <property type="entry name" value="YefM-like_sf"/>
</dbReference>
<dbReference type="OrthoDB" id="33091at2"/>
<dbReference type="AlphaFoldDB" id="A0A444QDX7"/>
<dbReference type="PANTHER" id="PTHR35377">
    <property type="entry name" value="ANTITOXIN VAPB49-RELATED-RELATED"/>
    <property type="match status" value="1"/>
</dbReference>
<evidence type="ECO:0000313" key="4">
    <source>
        <dbReference type="Proteomes" id="UP000288603"/>
    </source>
</evidence>